<feature type="domain" description="HD/PDEase" evidence="2">
    <location>
        <begin position="27"/>
        <end position="136"/>
    </location>
</feature>
<protein>
    <submittedName>
        <fullName evidence="4">GTP pyrophosphokinase</fullName>
    </submittedName>
    <submittedName>
        <fullName evidence="3">HD domain-containing protein</fullName>
    </submittedName>
</protein>
<dbReference type="Pfam" id="PF13328">
    <property type="entry name" value="HD_4"/>
    <property type="match status" value="1"/>
</dbReference>
<gene>
    <name evidence="4" type="ORF">CTZ24_00565</name>
    <name evidence="3" type="ORF">Q3404_17325</name>
</gene>
<dbReference type="EMBL" id="JAUOOM010000017">
    <property type="protein sequence ID" value="MDO6408333.1"/>
    <property type="molecule type" value="Genomic_DNA"/>
</dbReference>
<dbReference type="KEGG" id="ppho:CTZ24_00565"/>
<dbReference type="RefSeq" id="WP_208725480.1">
    <property type="nucleotide sequence ID" value="NZ_CP024636.1"/>
</dbReference>
<evidence type="ECO:0000313" key="6">
    <source>
        <dbReference type="Proteomes" id="UP001171299"/>
    </source>
</evidence>
<reference evidence="3" key="3">
    <citation type="submission" date="2023-07" db="EMBL/GenBank/DDBJ databases">
        <title>The extreme plant-growth-promoting properties of Pantoea phytobeneficialis PF55 revealed by functional and genomic analysis.</title>
        <authorList>
            <person name="Nascimento F.X."/>
            <person name="Marcio R.J."/>
        </authorList>
    </citation>
    <scope>NUCLEOTIDE SEQUENCE</scope>
    <source>
        <strain evidence="3">PF55</strain>
    </source>
</reference>
<reference evidence="5" key="1">
    <citation type="submission" date="2017-11" db="EMBL/GenBank/DDBJ databases">
        <title>Genome sequence of Pantoea sp. MSR2.</title>
        <authorList>
            <person name="Nascimento F.X."/>
        </authorList>
    </citation>
    <scope>NUCLEOTIDE SEQUENCE [LARGE SCALE GENOMIC DNA]</scope>
    <source>
        <strain evidence="5">MSR2</strain>
    </source>
</reference>
<dbReference type="InterPro" id="IPR052194">
    <property type="entry name" value="MESH1"/>
</dbReference>
<dbReference type="EMBL" id="CP024636">
    <property type="protein sequence ID" value="QGR08638.1"/>
    <property type="molecule type" value="Genomic_DNA"/>
</dbReference>
<evidence type="ECO:0000313" key="3">
    <source>
        <dbReference type="EMBL" id="MDO6408333.1"/>
    </source>
</evidence>
<dbReference type="Proteomes" id="UP000424872">
    <property type="component" value="Chromosome"/>
</dbReference>
<feature type="region of interest" description="Disordered" evidence="1">
    <location>
        <begin position="1"/>
        <end position="24"/>
    </location>
</feature>
<organism evidence="4 5">
    <name type="scientific">Pantoea phytobeneficialis</name>
    <dbReference type="NCBI Taxonomy" id="2052056"/>
    <lineage>
        <taxon>Bacteria</taxon>
        <taxon>Pseudomonadati</taxon>
        <taxon>Pseudomonadota</taxon>
        <taxon>Gammaproteobacteria</taxon>
        <taxon>Enterobacterales</taxon>
        <taxon>Erwiniaceae</taxon>
        <taxon>Pantoea</taxon>
    </lineage>
</organism>
<keyword evidence="6" id="KW-1185">Reference proteome</keyword>
<dbReference type="PANTHER" id="PTHR46246:SF1">
    <property type="entry name" value="GUANOSINE-3',5'-BIS(DIPHOSPHATE) 3'-PYROPHOSPHOHYDROLASE MESH1"/>
    <property type="match status" value="1"/>
</dbReference>
<feature type="compositionally biased region" description="Basic and acidic residues" evidence="1">
    <location>
        <begin position="1"/>
        <end position="10"/>
    </location>
</feature>
<dbReference type="SMART" id="SM00471">
    <property type="entry name" value="HDc"/>
    <property type="match status" value="1"/>
</dbReference>
<dbReference type="PANTHER" id="PTHR46246">
    <property type="entry name" value="GUANOSINE-3',5'-BIS(DIPHOSPHATE) 3'-PYROPHOSPHOHYDROLASE MESH1"/>
    <property type="match status" value="1"/>
</dbReference>
<dbReference type="Proteomes" id="UP001171299">
    <property type="component" value="Unassembled WGS sequence"/>
</dbReference>
<dbReference type="GO" id="GO:0008893">
    <property type="term" value="F:guanosine-3',5'-bis(diphosphate) 3'-diphosphatase activity"/>
    <property type="evidence" value="ECO:0007669"/>
    <property type="project" value="TreeGrafter"/>
</dbReference>
<dbReference type="Gene3D" id="1.10.3210.10">
    <property type="entry name" value="Hypothetical protein af1432"/>
    <property type="match status" value="1"/>
</dbReference>
<proteinExistence type="predicted"/>
<name>A0AAP9KR64_9GAMM</name>
<dbReference type="InterPro" id="IPR003607">
    <property type="entry name" value="HD/PDEase_dom"/>
</dbReference>
<accession>A0AAP9KR64</accession>
<dbReference type="SUPFAM" id="SSF109604">
    <property type="entry name" value="HD-domain/PDEase-like"/>
    <property type="match status" value="1"/>
</dbReference>
<evidence type="ECO:0000259" key="2">
    <source>
        <dbReference type="SMART" id="SM00471"/>
    </source>
</evidence>
<evidence type="ECO:0000313" key="4">
    <source>
        <dbReference type="EMBL" id="QGR08638.1"/>
    </source>
</evidence>
<dbReference type="CDD" id="cd00077">
    <property type="entry name" value="HDc"/>
    <property type="match status" value="1"/>
</dbReference>
<sequence length="202" mass="22718">MRDSLEDQARHYATQAHAEAGQRRKYTDEPYIVHPAAVVELVRSVTDDEAMLAAAWLHDTVEDTASTLADITRLFGPRVAELVDMLTDSAQPQAKNRAARKLAYFRHTAQASPEAQTIKLADIIDNTRAIVQFDADFARVYLVEKQIQIQLLNEGDKHLWQQADNIIRQGLTQLAQPPHSVPESWFVKQAAKYGVMLTNPDT</sequence>
<dbReference type="AlphaFoldDB" id="A0AAP9KR64"/>
<evidence type="ECO:0000313" key="5">
    <source>
        <dbReference type="Proteomes" id="UP000424872"/>
    </source>
</evidence>
<reference evidence="4" key="2">
    <citation type="journal article" date="2020" name="Environ. Microbiol.">
        <title>The extreme plant-growth-promoting properties of Pantoea phytobeneficialis MSR2 revealed by functional and genomic analysis.</title>
        <authorList>
            <person name="Nascimento F.X."/>
            <person name="Hernandez A.G."/>
            <person name="Glick B.R."/>
            <person name="Rossi M.J."/>
        </authorList>
    </citation>
    <scope>NUCLEOTIDE SEQUENCE</scope>
    <source>
        <strain evidence="4">MSR2</strain>
    </source>
</reference>
<evidence type="ECO:0000256" key="1">
    <source>
        <dbReference type="SAM" id="MobiDB-lite"/>
    </source>
</evidence>